<organism evidence="1 2">
    <name type="scientific">Macroventuria anomochaeta</name>
    <dbReference type="NCBI Taxonomy" id="301207"/>
    <lineage>
        <taxon>Eukaryota</taxon>
        <taxon>Fungi</taxon>
        <taxon>Dikarya</taxon>
        <taxon>Ascomycota</taxon>
        <taxon>Pezizomycotina</taxon>
        <taxon>Dothideomycetes</taxon>
        <taxon>Pleosporomycetidae</taxon>
        <taxon>Pleosporales</taxon>
        <taxon>Pleosporineae</taxon>
        <taxon>Didymellaceae</taxon>
        <taxon>Macroventuria</taxon>
    </lineage>
</organism>
<name>A0ACB6SEV3_9PLEO</name>
<keyword evidence="2" id="KW-1185">Reference proteome</keyword>
<evidence type="ECO:0000313" key="1">
    <source>
        <dbReference type="EMBL" id="KAF2631794.1"/>
    </source>
</evidence>
<evidence type="ECO:0000313" key="2">
    <source>
        <dbReference type="Proteomes" id="UP000799754"/>
    </source>
</evidence>
<dbReference type="Proteomes" id="UP000799754">
    <property type="component" value="Unassembled WGS sequence"/>
</dbReference>
<protein>
    <submittedName>
        <fullName evidence="1">Uncharacterized protein</fullName>
    </submittedName>
</protein>
<gene>
    <name evidence="1" type="ORF">BU25DRAFT_196986</name>
</gene>
<comment type="caution">
    <text evidence="1">The sequence shown here is derived from an EMBL/GenBank/DDBJ whole genome shotgun (WGS) entry which is preliminary data.</text>
</comment>
<accession>A0ACB6SEV3</accession>
<dbReference type="EMBL" id="MU006704">
    <property type="protein sequence ID" value="KAF2631794.1"/>
    <property type="molecule type" value="Genomic_DNA"/>
</dbReference>
<proteinExistence type="predicted"/>
<reference evidence="1" key="1">
    <citation type="journal article" date="2020" name="Stud. Mycol.">
        <title>101 Dothideomycetes genomes: a test case for predicting lifestyles and emergence of pathogens.</title>
        <authorList>
            <person name="Haridas S."/>
            <person name="Albert R."/>
            <person name="Binder M."/>
            <person name="Bloem J."/>
            <person name="Labutti K."/>
            <person name="Salamov A."/>
            <person name="Andreopoulos B."/>
            <person name="Baker S."/>
            <person name="Barry K."/>
            <person name="Bills G."/>
            <person name="Bluhm B."/>
            <person name="Cannon C."/>
            <person name="Castanera R."/>
            <person name="Culley D."/>
            <person name="Daum C."/>
            <person name="Ezra D."/>
            <person name="Gonzalez J."/>
            <person name="Henrissat B."/>
            <person name="Kuo A."/>
            <person name="Liang C."/>
            <person name="Lipzen A."/>
            <person name="Lutzoni F."/>
            <person name="Magnuson J."/>
            <person name="Mondo S."/>
            <person name="Nolan M."/>
            <person name="Ohm R."/>
            <person name="Pangilinan J."/>
            <person name="Park H.-J."/>
            <person name="Ramirez L."/>
            <person name="Alfaro M."/>
            <person name="Sun H."/>
            <person name="Tritt A."/>
            <person name="Yoshinaga Y."/>
            <person name="Zwiers L.-H."/>
            <person name="Turgeon B."/>
            <person name="Goodwin S."/>
            <person name="Spatafora J."/>
            <person name="Crous P."/>
            <person name="Grigoriev I."/>
        </authorList>
    </citation>
    <scope>NUCLEOTIDE SEQUENCE</scope>
    <source>
        <strain evidence="1">CBS 525.71</strain>
    </source>
</reference>
<sequence>MDDLSYTTGQLNGYGFPTGDGGLRNDMAHPYHNNTYTQQSPTSQAVFSPIDDSRHDSVYSLSPSQSWRLSIVQQHKAAFQPDAARLTPHVNTAQHQSEDMSREASRASYQSSMSSGQQFQGSQQLLPSYHNDFTSSSNDMRRTVSIHPDTSALQNQHFRAYPVQHQMYTNHFSSDSNNVYPSAFSTLLPHNPLSPQLDDSVIDSHLNDAVDLNLPNIGAHVFGPGPLDIVLLVRAFEWALYHSGQIQGVAHHAGSGSYFWSISCRWNVRNFLVTFLVDRIPPYSSICTARSDPRPTPGRPRYISSHDQSAN</sequence>